<accession>A0A6A3C4R4</accession>
<dbReference type="PANTHER" id="PTHR34209">
    <property type="entry name" value="RHODANESE/CELL CYCLE CONTROL PHOSPHATASE SUPERFAMILY PROTEIN"/>
    <property type="match status" value="1"/>
</dbReference>
<dbReference type="CDD" id="cd00158">
    <property type="entry name" value="RHOD"/>
    <property type="match status" value="1"/>
</dbReference>
<dbReference type="SUPFAM" id="SSF52821">
    <property type="entry name" value="Rhodanese/Cell cycle control phosphatase"/>
    <property type="match status" value="1"/>
</dbReference>
<dbReference type="InterPro" id="IPR036873">
    <property type="entry name" value="Rhodanese-like_dom_sf"/>
</dbReference>
<dbReference type="GO" id="GO:0009704">
    <property type="term" value="P:de-etiolation"/>
    <property type="evidence" value="ECO:0007669"/>
    <property type="project" value="InterPro"/>
</dbReference>
<dbReference type="PROSITE" id="PS50206">
    <property type="entry name" value="RHODANESE_3"/>
    <property type="match status" value="1"/>
</dbReference>
<comment type="caution">
    <text evidence="3">The sequence shown here is derived from an EMBL/GenBank/DDBJ whole genome shotgun (WGS) entry which is preliminary data.</text>
</comment>
<dbReference type="InterPro" id="IPR044690">
    <property type="entry name" value="CAS_plant"/>
</dbReference>
<dbReference type="Pfam" id="PF00581">
    <property type="entry name" value="Rhodanese"/>
    <property type="match status" value="1"/>
</dbReference>
<reference evidence="3" key="1">
    <citation type="submission" date="2019-09" db="EMBL/GenBank/DDBJ databases">
        <title>Draft genome information of white flower Hibiscus syriacus.</title>
        <authorList>
            <person name="Kim Y.-M."/>
        </authorList>
    </citation>
    <scope>NUCLEOTIDE SEQUENCE [LARGE SCALE GENOMIC DNA]</scope>
    <source>
        <strain evidence="3">YM2019G1</strain>
    </source>
</reference>
<keyword evidence="4" id="KW-1185">Reference proteome</keyword>
<organism evidence="3 4">
    <name type="scientific">Hibiscus syriacus</name>
    <name type="common">Rose of Sharon</name>
    <dbReference type="NCBI Taxonomy" id="106335"/>
    <lineage>
        <taxon>Eukaryota</taxon>
        <taxon>Viridiplantae</taxon>
        <taxon>Streptophyta</taxon>
        <taxon>Embryophyta</taxon>
        <taxon>Tracheophyta</taxon>
        <taxon>Spermatophyta</taxon>
        <taxon>Magnoliopsida</taxon>
        <taxon>eudicotyledons</taxon>
        <taxon>Gunneridae</taxon>
        <taxon>Pentapetalae</taxon>
        <taxon>rosids</taxon>
        <taxon>malvids</taxon>
        <taxon>Malvales</taxon>
        <taxon>Malvaceae</taxon>
        <taxon>Malvoideae</taxon>
        <taxon>Hibiscus</taxon>
    </lineage>
</organism>
<proteinExistence type="predicted"/>
<evidence type="ECO:0000313" key="4">
    <source>
        <dbReference type="Proteomes" id="UP000436088"/>
    </source>
</evidence>
<dbReference type="GO" id="GO:0071277">
    <property type="term" value="P:cellular response to calcium ion"/>
    <property type="evidence" value="ECO:0007669"/>
    <property type="project" value="InterPro"/>
</dbReference>
<name>A0A6A3C4R4_HIBSY</name>
<sequence length="777" mass="85495">MLPVCSAAAGCSSHSQISFHGDLRPFTPFEKDFQFRCNYQDRSAFGMSNENHLHRMCFKPQATKSLYSNFVESTEQPVSVDLVNGYSCPDEVVDVKCKISNEWSSSVEAIMSPADVELKYVEDSSISDAEEKFVDSSNQLVENANDYMGLEGPETISTIDTTPETSTAASSSLNFDNDSLSNAKTGLDDFLSGVNETVNYSLDKGENAVKSLLEKITSSITSVKTSASEAVDNAQVLADNKLSNLSNDLKEVSSKANIFAVDLLRRTIVGVEDSLANGASTFVYYYASAKESLPPEIKDTLTLYEEKTGKVLKPVGDALQQIYIGIEGLERSVGFDPNDPIVPFFLFIGSSATLWAFYWVWAYGGYSGDLSPKLTLELLSGKEKALLIDVLRERDGIPDLRRAARSRYASVYLPEVNGSIRQLMKSGRDLDDSLIAIVIRNLKTIEDRSKVIIMDADGSRSKGIARSLRKLGVKKPYLVQGGFQSWVNQGLRVKELKPETALTILNEEAEAILEEISPSPVQLLGYGVGSVAAIYALLEWEKSLQLIGILGLVVTIYRRVSSYESSEDLKKDIRFLLAPVRFGTQALSWVSGNLETNGIGLPTSPSSSDVQSRVLQAAAKHESKPSDSEDPDAMAPMNEKVKDINPTSKRKKEIQFISGDTTRPIIHIFQKEVMDLILMDACFSTSSNLKFQALAYINHPTNFTCRNLFSLAVGEICIDYIPIRPLVSLPGAEPVAPPAPGCVGPRKTFHTNLKHCTNITKCSQQSICRCYLHFFIF</sequence>
<dbReference type="PANTHER" id="PTHR34209:SF3">
    <property type="entry name" value="RHODANESE_CELL CYCLE CONTROL PHOSPHATASE SUPERFAMILY PROTEIN"/>
    <property type="match status" value="1"/>
</dbReference>
<dbReference type="Gene3D" id="3.40.250.10">
    <property type="entry name" value="Rhodanese-like domain"/>
    <property type="match status" value="1"/>
</dbReference>
<feature type="region of interest" description="Disordered" evidence="1">
    <location>
        <begin position="616"/>
        <end position="636"/>
    </location>
</feature>
<dbReference type="AlphaFoldDB" id="A0A6A3C4R4"/>
<evidence type="ECO:0000256" key="1">
    <source>
        <dbReference type="SAM" id="MobiDB-lite"/>
    </source>
</evidence>
<dbReference type="GO" id="GO:0090333">
    <property type="term" value="P:regulation of stomatal closure"/>
    <property type="evidence" value="ECO:0007669"/>
    <property type="project" value="InterPro"/>
</dbReference>
<evidence type="ECO:0000313" key="3">
    <source>
        <dbReference type="EMBL" id="KAE8722598.1"/>
    </source>
</evidence>
<dbReference type="EMBL" id="VEPZ02000561">
    <property type="protein sequence ID" value="KAE8722598.1"/>
    <property type="molecule type" value="Genomic_DNA"/>
</dbReference>
<protein>
    <submittedName>
        <fullName evidence="3">Ion channel CASTOR-like isoform X1</fullName>
    </submittedName>
</protein>
<feature type="domain" description="Rhodanese" evidence="2">
    <location>
        <begin position="438"/>
        <end position="495"/>
    </location>
</feature>
<gene>
    <name evidence="3" type="ORF">F3Y22_tig00013960pilonHSYRG00335</name>
</gene>
<dbReference type="InterPro" id="IPR001763">
    <property type="entry name" value="Rhodanese-like_dom"/>
</dbReference>
<dbReference type="Proteomes" id="UP000436088">
    <property type="component" value="Unassembled WGS sequence"/>
</dbReference>
<evidence type="ECO:0000259" key="2">
    <source>
        <dbReference type="PROSITE" id="PS50206"/>
    </source>
</evidence>